<reference evidence="2" key="1">
    <citation type="submission" date="2022-01" db="EMBL/GenBank/DDBJ databases">
        <authorList>
            <person name="Braso-Vives M."/>
        </authorList>
    </citation>
    <scope>NUCLEOTIDE SEQUENCE</scope>
</reference>
<evidence type="ECO:0000313" key="2">
    <source>
        <dbReference type="EMBL" id="CAH1276281.1"/>
    </source>
</evidence>
<dbReference type="InterPro" id="IPR040521">
    <property type="entry name" value="KDZ"/>
</dbReference>
<organism evidence="2 3">
    <name type="scientific">Branchiostoma lanceolatum</name>
    <name type="common">Common lancelet</name>
    <name type="synonym">Amphioxus lanceolatum</name>
    <dbReference type="NCBI Taxonomy" id="7740"/>
    <lineage>
        <taxon>Eukaryota</taxon>
        <taxon>Metazoa</taxon>
        <taxon>Chordata</taxon>
        <taxon>Cephalochordata</taxon>
        <taxon>Leptocardii</taxon>
        <taxon>Amphioxiformes</taxon>
        <taxon>Branchiostomatidae</taxon>
        <taxon>Branchiostoma</taxon>
    </lineage>
</organism>
<accession>A0A8S4MMN8</accession>
<comment type="caution">
    <text evidence="2">The sequence shown here is derived from an EMBL/GenBank/DDBJ whole genome shotgun (WGS) entry which is preliminary data.</text>
</comment>
<evidence type="ECO:0000256" key="1">
    <source>
        <dbReference type="SAM" id="MobiDB-lite"/>
    </source>
</evidence>
<name>A0A8S4MMN8_BRALA</name>
<gene>
    <name evidence="2" type="primary">Hypp9389</name>
    <name evidence="2" type="ORF">BLAG_LOCUS25785</name>
</gene>
<proteinExistence type="predicted"/>
<dbReference type="AlphaFoldDB" id="A0A8S4MMN8"/>
<protein>
    <submittedName>
        <fullName evidence="2">Hypp9389 protein</fullName>
    </submittedName>
</protein>
<feature type="compositionally biased region" description="Basic and acidic residues" evidence="1">
    <location>
        <begin position="215"/>
        <end position="226"/>
    </location>
</feature>
<evidence type="ECO:0000313" key="3">
    <source>
        <dbReference type="Proteomes" id="UP000838412"/>
    </source>
</evidence>
<dbReference type="Pfam" id="PF18758">
    <property type="entry name" value="KDZ"/>
    <property type="match status" value="1"/>
</dbReference>
<feature type="region of interest" description="Disordered" evidence="1">
    <location>
        <begin position="214"/>
        <end position="235"/>
    </location>
</feature>
<dbReference type="Proteomes" id="UP000838412">
    <property type="component" value="Unassembled WGS sequence"/>
</dbReference>
<keyword evidence="3" id="KW-1185">Reference proteome</keyword>
<sequence>MLGDIFLGIRDLGIVRRLLFIKSLIPIGAPNAARIIAWFAKGKTDNQLSEKIFDTVSSNLEVLFPDSFNNDAALFAELQEKCLAEGRSWGSTLISTKETCRICKGRLQVAADRASEVVMYNMTYGTLFGIKYAKICSRKCHFVQHYGYYTIDGKKFYDEDWADNEYLLSSSNTAVQIKMLQDFDVELLIGILSYDQKADIFNYVHKYNQSGKNIRGKERGAKKEDNDNSGFSSRRPMDRRRFEEAHLLFAYLNVVSTYGVRKDSEIDYSTNNMCDSISSDFHEAFVKRWSVHRCTVAGCDSCIVLDGNAKNHRQVCSVKDASVQFPLLPGSVKTGCINTPAKGSRFCEKCREFACDPKGKTEEAVTELKVEAHLADDPYLIEEILDKKSFRTTTLYKVRRFQDKEEVWEREDCVPKRMVSKFERGLQRQLQPRVLVDHSFGVVTNNVQLTEDTADDNPKRRKGGSDLFQTSGFAVEKDGDLTVKDDDGERGIKCNTQKDKSGVRLNAISAGVLAFLKPCNIILGLHELYLAESKSQVYGHLHSLLSRSEMGKTEYIIYDDACHLRKFARNPARSDATETTRRLANMEMLVDRMHMRGHVDPWCKKHCGTWRFEDLDLVNTEVCEQTFSWLSRFNRMTKHMNQHRFMFFLLYICHLHNEREEMKLSSAGLLVI</sequence>
<dbReference type="OrthoDB" id="10055434at2759"/>
<dbReference type="EMBL" id="CAKMNS010000066">
    <property type="protein sequence ID" value="CAH1276281.1"/>
    <property type="molecule type" value="Genomic_DNA"/>
</dbReference>